<reference evidence="2" key="1">
    <citation type="submission" date="2023-06" db="EMBL/GenBank/DDBJ databases">
        <authorList>
            <person name="Noh H."/>
        </authorList>
    </citation>
    <scope>NUCLEOTIDE SEQUENCE</scope>
    <source>
        <strain evidence="2">DUCC20226</strain>
    </source>
</reference>
<sequence length="237" mass="25755">MAAELLDVLASAGVDPPYILVAHSYGGIVAREVLAAAGPDAIVGMVLVDANQENTHKTLREPLLPLATLAGPERLALLDMTGLLAGHDHYTPEELRLLTLDAEKESEVKTGAKEMELVPDSSEELAEKKQFETMALMMRPITIIRGDTKRDYRRVISATQQTALDGDARRELAKVSDFVDTKFDPLDCELQRQQMLLSASSRFVQASASGHAVIATEPKLVADEISSIWQSCLLGGF</sequence>
<dbReference type="Gene3D" id="3.40.50.1820">
    <property type="entry name" value="alpha/beta hydrolase"/>
    <property type="match status" value="1"/>
</dbReference>
<dbReference type="EMBL" id="JAUJFL010000008">
    <property type="protein sequence ID" value="KAK2598653.1"/>
    <property type="molecule type" value="Genomic_DNA"/>
</dbReference>
<dbReference type="Pfam" id="PF12697">
    <property type="entry name" value="Abhydrolase_6"/>
    <property type="match status" value="1"/>
</dbReference>
<accession>A0AAD9S3X5</accession>
<dbReference type="InterPro" id="IPR029058">
    <property type="entry name" value="AB_hydrolase_fold"/>
</dbReference>
<dbReference type="Proteomes" id="UP001265746">
    <property type="component" value="Unassembled WGS sequence"/>
</dbReference>
<dbReference type="SUPFAM" id="SSF53474">
    <property type="entry name" value="alpha/beta-Hydrolases"/>
    <property type="match status" value="1"/>
</dbReference>
<dbReference type="AlphaFoldDB" id="A0AAD9S3X5"/>
<protein>
    <recommendedName>
        <fullName evidence="1">AB hydrolase-1 domain-containing protein</fullName>
    </recommendedName>
</protein>
<evidence type="ECO:0000259" key="1">
    <source>
        <dbReference type="Pfam" id="PF12697"/>
    </source>
</evidence>
<evidence type="ECO:0000313" key="3">
    <source>
        <dbReference type="Proteomes" id="UP001265746"/>
    </source>
</evidence>
<organism evidence="2 3">
    <name type="scientific">Phomopsis amygdali</name>
    <name type="common">Fusicoccum amygdali</name>
    <dbReference type="NCBI Taxonomy" id="1214568"/>
    <lineage>
        <taxon>Eukaryota</taxon>
        <taxon>Fungi</taxon>
        <taxon>Dikarya</taxon>
        <taxon>Ascomycota</taxon>
        <taxon>Pezizomycotina</taxon>
        <taxon>Sordariomycetes</taxon>
        <taxon>Sordariomycetidae</taxon>
        <taxon>Diaporthales</taxon>
        <taxon>Diaporthaceae</taxon>
        <taxon>Diaporthe</taxon>
    </lineage>
</organism>
<name>A0AAD9S3X5_PHOAM</name>
<feature type="domain" description="AB hydrolase-1" evidence="1">
    <location>
        <begin position="4"/>
        <end position="223"/>
    </location>
</feature>
<comment type="caution">
    <text evidence="2">The sequence shown here is derived from an EMBL/GenBank/DDBJ whole genome shotgun (WGS) entry which is preliminary data.</text>
</comment>
<proteinExistence type="predicted"/>
<dbReference type="InterPro" id="IPR000073">
    <property type="entry name" value="AB_hydrolase_1"/>
</dbReference>
<gene>
    <name evidence="2" type="ORF">N8I77_012048</name>
</gene>
<keyword evidence="3" id="KW-1185">Reference proteome</keyword>
<evidence type="ECO:0000313" key="2">
    <source>
        <dbReference type="EMBL" id="KAK2598653.1"/>
    </source>
</evidence>